<dbReference type="InterPro" id="IPR015943">
    <property type="entry name" value="WD40/YVTN_repeat-like_dom_sf"/>
</dbReference>
<keyword evidence="3" id="KW-1185">Reference proteome</keyword>
<protein>
    <recommendedName>
        <fullName evidence="4">Photosynthesis system II assembly factor Ycf48/Hcf136-like domain-containing protein</fullName>
    </recommendedName>
</protein>
<reference evidence="3" key="1">
    <citation type="submission" date="2016-05" db="EMBL/GenBank/DDBJ databases">
        <title>Paenibacillus oryzae. sp. nov., isolated from the rice root.</title>
        <authorList>
            <person name="Zhang J."/>
            <person name="Zhang X."/>
        </authorList>
    </citation>
    <scope>NUCLEOTIDE SEQUENCE [LARGE SCALE GENOMIC DNA]</scope>
    <source>
        <strain evidence="3">KCTC13222</strain>
    </source>
</reference>
<evidence type="ECO:0000313" key="2">
    <source>
        <dbReference type="EMBL" id="OCT13457.1"/>
    </source>
</evidence>
<dbReference type="OrthoDB" id="2496668at2"/>
<proteinExistence type="predicted"/>
<feature type="signal peptide" evidence="1">
    <location>
        <begin position="1"/>
        <end position="29"/>
    </location>
</feature>
<dbReference type="Proteomes" id="UP000093309">
    <property type="component" value="Unassembled WGS sequence"/>
</dbReference>
<dbReference type="AlphaFoldDB" id="A0A1C0ZZ91"/>
<evidence type="ECO:0000256" key="1">
    <source>
        <dbReference type="SAM" id="SignalP"/>
    </source>
</evidence>
<accession>A0A1C0ZZ91</accession>
<dbReference type="EMBL" id="LYPC01000022">
    <property type="protein sequence ID" value="OCT13457.1"/>
    <property type="molecule type" value="Genomic_DNA"/>
</dbReference>
<feature type="chain" id="PRO_5008649741" description="Photosynthesis system II assembly factor Ycf48/Hcf136-like domain-containing protein" evidence="1">
    <location>
        <begin position="30"/>
        <end position="876"/>
    </location>
</feature>
<dbReference type="STRING" id="512399.A8709_17785"/>
<dbReference type="RefSeq" id="WP_065853519.1">
    <property type="nucleotide sequence ID" value="NZ_LYPC01000022.1"/>
</dbReference>
<keyword evidence="1" id="KW-0732">Signal</keyword>
<evidence type="ECO:0000313" key="3">
    <source>
        <dbReference type="Proteomes" id="UP000093309"/>
    </source>
</evidence>
<organism evidence="2 3">
    <name type="scientific">Paenibacillus pectinilyticus</name>
    <dbReference type="NCBI Taxonomy" id="512399"/>
    <lineage>
        <taxon>Bacteria</taxon>
        <taxon>Bacillati</taxon>
        <taxon>Bacillota</taxon>
        <taxon>Bacilli</taxon>
        <taxon>Bacillales</taxon>
        <taxon>Paenibacillaceae</taxon>
        <taxon>Paenibacillus</taxon>
    </lineage>
</organism>
<comment type="caution">
    <text evidence="2">The sequence shown here is derived from an EMBL/GenBank/DDBJ whole genome shotgun (WGS) entry which is preliminary data.</text>
</comment>
<name>A0A1C0ZZ91_9BACL</name>
<sequence>MRRKSTVMLAILVSAAMAVIPLPLSNVHAQETPIGTMVGNVLFTDIQAFVNGTAIRSMNIDGNTAIYVEDLRGHGFDVAWEPNKRQVSIFPDNANMTASNDRPDFGYIREAVGNKITDVLSTDIHTFALGKEITSYNVGGKTAIFLKDLSPLLGSLEWDEKLHLASFKLDTTIATDPQAKQSHVYPLQVEQTASNKFSVQFTDDAMFVGDEQIGFAQDGRAMLSIAKMARLLHYQTETRDKSLYVSTNTYAFQLSASLDTAKLYWFGGKISEDKLAFNTIERDGELYVSELDLKQLFGYSGNWDSDSRRLDIDYANYDVKDFGVSERTNNYWYTLNGLLLAPGTMEMPNLSMVAVRDGMTYGGNSSTSVMDQRAANGSPQYQFGSAVQLDLGDNTIRIAYQIGKRLVYSKTIVNSVTPTSLKPVINYNDLPVGLGEFSSITLDAPSTSLMRTDNGKVDVKGAVTKTVGNGLQAVIEKEDNGSWSNSETVTVPFDKGQFAASLSLTHGTGRYRVTLRSELHIPAPHQFNPFIDVARFYIDYRDPLSRILGMQASEGFSSRDGKLMQTSDTGHSWDVVLPDGIGDNEHLLAADFSAPLWGFAFYRSNEQQPKLVSTHPRYDGGWETATLPTIEPWETSADVNPIIANLYQDPAYVMLTSSSPTGPMLTSLYRTDDRGQSWVCIGDLNLNFSDQPTGISFRKEKEGWITTTNHNESDIPLYRSQDGGVTWSVQHVAFPADIQKGYVQSYPPSFDQESDNHAIFISEFVQDGKKTYVPYETRDDGETWNPLPFRLNNVQDVPVFHFDSLLMGRAISQDGYTIYTMDTYAHQDWQVVHSQISLQNATQFFLRSDGYGWVLLNGSVLVTNDGGRTWDEPTTN</sequence>
<dbReference type="SUPFAM" id="SSF110296">
    <property type="entry name" value="Oligoxyloglucan reducing end-specific cellobiohydrolase"/>
    <property type="match status" value="2"/>
</dbReference>
<evidence type="ECO:0008006" key="4">
    <source>
        <dbReference type="Google" id="ProtNLM"/>
    </source>
</evidence>
<dbReference type="Gene3D" id="2.130.10.10">
    <property type="entry name" value="YVTN repeat-like/Quinoprotein amine dehydrogenase"/>
    <property type="match status" value="1"/>
</dbReference>
<gene>
    <name evidence="2" type="ORF">A8709_17785</name>
</gene>